<dbReference type="NCBIfam" id="TIGR01614">
    <property type="entry name" value="PME_inhib"/>
    <property type="match status" value="1"/>
</dbReference>
<dbReference type="OrthoDB" id="1191648at2759"/>
<proteinExistence type="predicted"/>
<evidence type="ECO:0000313" key="4">
    <source>
        <dbReference type="Proteomes" id="UP000796880"/>
    </source>
</evidence>
<dbReference type="AlphaFoldDB" id="A0A8K0H4A6"/>
<keyword evidence="1" id="KW-0732">Signal</keyword>
<dbReference type="Gene3D" id="1.20.140.40">
    <property type="entry name" value="Invertase/pectin methylesterase inhibitor family protein"/>
    <property type="match status" value="1"/>
</dbReference>
<evidence type="ECO:0000313" key="3">
    <source>
        <dbReference type="EMBL" id="KAF3445374.1"/>
    </source>
</evidence>
<dbReference type="SUPFAM" id="SSF101148">
    <property type="entry name" value="Plant invertase/pectin methylesterase inhibitor"/>
    <property type="match status" value="1"/>
</dbReference>
<feature type="chain" id="PRO_5035465420" description="Pectinesterase inhibitor domain-containing protein" evidence="1">
    <location>
        <begin position="29"/>
        <end position="174"/>
    </location>
</feature>
<dbReference type="EMBL" id="VOIH02000005">
    <property type="protein sequence ID" value="KAF3445374.1"/>
    <property type="molecule type" value="Genomic_DNA"/>
</dbReference>
<accession>A0A8K0H4A6</accession>
<gene>
    <name evidence="3" type="ORF">FNV43_RR10550</name>
</gene>
<dbReference type="PANTHER" id="PTHR31890:SF9">
    <property type="entry name" value="PLANT INVERTASE_PECTIN METHYLESTERASE INHIBITOR SUPERFAMILY PROTEIN"/>
    <property type="match status" value="1"/>
</dbReference>
<dbReference type="InterPro" id="IPR006501">
    <property type="entry name" value="Pectinesterase_inhib_dom"/>
</dbReference>
<dbReference type="Pfam" id="PF04043">
    <property type="entry name" value="PMEI"/>
    <property type="match status" value="1"/>
</dbReference>
<feature type="domain" description="Pectinesterase inhibitor" evidence="2">
    <location>
        <begin position="29"/>
        <end position="168"/>
    </location>
</feature>
<dbReference type="InterPro" id="IPR035513">
    <property type="entry name" value="Invertase/methylesterase_inhib"/>
</dbReference>
<organism evidence="3 4">
    <name type="scientific">Rhamnella rubrinervis</name>
    <dbReference type="NCBI Taxonomy" id="2594499"/>
    <lineage>
        <taxon>Eukaryota</taxon>
        <taxon>Viridiplantae</taxon>
        <taxon>Streptophyta</taxon>
        <taxon>Embryophyta</taxon>
        <taxon>Tracheophyta</taxon>
        <taxon>Spermatophyta</taxon>
        <taxon>Magnoliopsida</taxon>
        <taxon>eudicotyledons</taxon>
        <taxon>Gunneridae</taxon>
        <taxon>Pentapetalae</taxon>
        <taxon>rosids</taxon>
        <taxon>fabids</taxon>
        <taxon>Rosales</taxon>
        <taxon>Rhamnaceae</taxon>
        <taxon>rhamnoid group</taxon>
        <taxon>Rhamneae</taxon>
        <taxon>Rhamnella</taxon>
    </lineage>
</organism>
<evidence type="ECO:0000259" key="2">
    <source>
        <dbReference type="SMART" id="SM00856"/>
    </source>
</evidence>
<keyword evidence="4" id="KW-1185">Reference proteome</keyword>
<name>A0A8K0H4A6_9ROSA</name>
<evidence type="ECO:0000256" key="1">
    <source>
        <dbReference type="SAM" id="SignalP"/>
    </source>
</evidence>
<dbReference type="SMART" id="SM00856">
    <property type="entry name" value="PMEI"/>
    <property type="match status" value="1"/>
</dbReference>
<protein>
    <recommendedName>
        <fullName evidence="2">Pectinesterase inhibitor domain-containing protein</fullName>
    </recommendedName>
</protein>
<dbReference type="GO" id="GO:0004857">
    <property type="term" value="F:enzyme inhibitor activity"/>
    <property type="evidence" value="ECO:0007669"/>
    <property type="project" value="InterPro"/>
</dbReference>
<dbReference type="CDD" id="cd15795">
    <property type="entry name" value="PMEI-Pla_a_1_like"/>
    <property type="match status" value="1"/>
</dbReference>
<feature type="signal peptide" evidence="1">
    <location>
        <begin position="1"/>
        <end position="28"/>
    </location>
</feature>
<dbReference type="Proteomes" id="UP000796880">
    <property type="component" value="Unassembled WGS sequence"/>
</dbReference>
<dbReference type="InterPro" id="IPR034088">
    <property type="entry name" value="Pla_a_1-like"/>
</dbReference>
<dbReference type="PANTHER" id="PTHR31890">
    <property type="entry name" value="PLANT INVERTASE/PECTIN METHYLESTERASE INHIBITOR SUPERFAMILY PROTEIN"/>
    <property type="match status" value="1"/>
</dbReference>
<sequence length="174" mass="18796">MDSQTHLFTSFTFICSVLFLSSLSQANAEASKIVDSVCKETISPARCQEALATNPLPKDLNGLAQATLRLAIANAKNSFDFINKLIAKNNASEPIKQCAFWYKEVVASFQSALGELEDDISSANYDSKVAGDSAEACEEGLVSKGVQMASISTRNEQVKLFSNIAFVITSRLDV</sequence>
<reference evidence="3" key="1">
    <citation type="submission" date="2020-03" db="EMBL/GenBank/DDBJ databases">
        <title>A high-quality chromosome-level genome assembly of a woody plant with both climbing and erect habits, Rhamnella rubrinervis.</title>
        <authorList>
            <person name="Lu Z."/>
            <person name="Yang Y."/>
            <person name="Zhu X."/>
            <person name="Sun Y."/>
        </authorList>
    </citation>
    <scope>NUCLEOTIDE SEQUENCE</scope>
    <source>
        <strain evidence="3">BYM</strain>
        <tissue evidence="3">Leaf</tissue>
    </source>
</reference>
<comment type="caution">
    <text evidence="3">The sequence shown here is derived from an EMBL/GenBank/DDBJ whole genome shotgun (WGS) entry which is preliminary data.</text>
</comment>